<evidence type="ECO:0000313" key="2">
    <source>
        <dbReference type="EMBL" id="GEK83287.1"/>
    </source>
</evidence>
<evidence type="ECO:0000313" key="5">
    <source>
        <dbReference type="Proteomes" id="UP000522688"/>
    </source>
</evidence>
<evidence type="ECO:0000256" key="1">
    <source>
        <dbReference type="SAM" id="Phobius"/>
    </source>
</evidence>
<proteinExistence type="predicted"/>
<accession>A0A7W3JFD6</accession>
<name>A0A7W3JFD6_9MICO</name>
<dbReference type="RefSeq" id="WP_146854771.1">
    <property type="nucleotide sequence ID" value="NZ_BAAAHR010000007.1"/>
</dbReference>
<comment type="caution">
    <text evidence="3">The sequence shown here is derived from an EMBL/GenBank/DDBJ whole genome shotgun (WGS) entry which is preliminary data.</text>
</comment>
<dbReference type="Proteomes" id="UP000522688">
    <property type="component" value="Unassembled WGS sequence"/>
</dbReference>
<dbReference type="AlphaFoldDB" id="A0A7W3JFD6"/>
<dbReference type="EMBL" id="BJUV01000013">
    <property type="protein sequence ID" value="GEK83287.1"/>
    <property type="molecule type" value="Genomic_DNA"/>
</dbReference>
<keyword evidence="1" id="KW-0812">Transmembrane</keyword>
<keyword evidence="1" id="KW-0472">Membrane</keyword>
<reference evidence="3 5" key="2">
    <citation type="submission" date="2020-07" db="EMBL/GenBank/DDBJ databases">
        <title>Sequencing the genomes of 1000 actinobacteria strains.</title>
        <authorList>
            <person name="Klenk H.-P."/>
        </authorList>
    </citation>
    <scope>NUCLEOTIDE SEQUENCE [LARGE SCALE GENOMIC DNA]</scope>
    <source>
        <strain evidence="3 5">DSM 10309</strain>
    </source>
</reference>
<reference evidence="2 4" key="1">
    <citation type="submission" date="2019-07" db="EMBL/GenBank/DDBJ databases">
        <title>Whole genome shotgun sequence of Frigoribacterium faeni NBRC 103066.</title>
        <authorList>
            <person name="Hosoyama A."/>
            <person name="Uohara A."/>
            <person name="Ohji S."/>
            <person name="Ichikawa N."/>
        </authorList>
    </citation>
    <scope>NUCLEOTIDE SEQUENCE [LARGE SCALE GENOMIC DNA]</scope>
    <source>
        <strain evidence="2 4">NBRC 103066</strain>
    </source>
</reference>
<dbReference type="EMBL" id="JACGWW010000001">
    <property type="protein sequence ID" value="MBA8811801.1"/>
    <property type="molecule type" value="Genomic_DNA"/>
</dbReference>
<evidence type="ECO:0000313" key="3">
    <source>
        <dbReference type="EMBL" id="MBA8811801.1"/>
    </source>
</evidence>
<sequence>MGRRRRREARAAAAAPVAPPAAPAANLRTLAVLGLILSCLAGPIGIVVSLVALIRSRLAGERNAVAVAGLVVGIATTAAFVGGILYFHAVLTGDTGVCAELGPGTHDGTLGPFTCPAT</sequence>
<keyword evidence="1" id="KW-1133">Transmembrane helix</keyword>
<evidence type="ECO:0000313" key="4">
    <source>
        <dbReference type="Proteomes" id="UP000321154"/>
    </source>
</evidence>
<protein>
    <recommendedName>
        <fullName evidence="6">DUF4190 domain-containing protein</fullName>
    </recommendedName>
</protein>
<feature type="transmembrane region" description="Helical" evidence="1">
    <location>
        <begin position="33"/>
        <end position="53"/>
    </location>
</feature>
<dbReference type="OrthoDB" id="5008022at2"/>
<dbReference type="Proteomes" id="UP000321154">
    <property type="component" value="Unassembled WGS sequence"/>
</dbReference>
<evidence type="ECO:0008006" key="6">
    <source>
        <dbReference type="Google" id="ProtNLM"/>
    </source>
</evidence>
<keyword evidence="4" id="KW-1185">Reference proteome</keyword>
<gene>
    <name evidence="3" type="ORF">FB463_000025</name>
    <name evidence="2" type="ORF">FFA01_15960</name>
</gene>
<organism evidence="3 5">
    <name type="scientific">Frigoribacterium faeni</name>
    <dbReference type="NCBI Taxonomy" id="145483"/>
    <lineage>
        <taxon>Bacteria</taxon>
        <taxon>Bacillati</taxon>
        <taxon>Actinomycetota</taxon>
        <taxon>Actinomycetes</taxon>
        <taxon>Micrococcales</taxon>
        <taxon>Microbacteriaceae</taxon>
        <taxon>Frigoribacterium</taxon>
    </lineage>
</organism>
<feature type="transmembrane region" description="Helical" evidence="1">
    <location>
        <begin position="65"/>
        <end position="87"/>
    </location>
</feature>